<dbReference type="Proteomes" id="UP000306973">
    <property type="component" value="Unassembled WGS sequence"/>
</dbReference>
<sequence>MTLEDQLQQNIVEHLTHSGLDRSLPSFNETEAIDFLTAAIQFDGTQYDYTDTREIAFIFKAMIDFVRARRHGEIAFYRNHMY</sequence>
<dbReference type="EMBL" id="VBUI01000010">
    <property type="protein sequence ID" value="TLF51650.1"/>
    <property type="molecule type" value="Genomic_DNA"/>
</dbReference>
<evidence type="ECO:0000313" key="2">
    <source>
        <dbReference type="Proteomes" id="UP000306973"/>
    </source>
</evidence>
<keyword evidence="2" id="KW-1185">Reference proteome</keyword>
<evidence type="ECO:0000313" key="1">
    <source>
        <dbReference type="EMBL" id="TLF51650.1"/>
    </source>
</evidence>
<reference evidence="1 2" key="1">
    <citation type="journal article" date="2007" name="Int. J. Syst. Evol. Microbiol.">
        <title>Halomonas saccharevitans sp. nov., Halomonas arcis sp. nov. and Halomonas subterranea sp. nov., halophilic bacteria isolated from hypersaline environments of China.</title>
        <authorList>
            <person name="Xu X.W."/>
            <person name="Wu Y.H."/>
            <person name="Zhou Z."/>
            <person name="Wang C.S."/>
            <person name="Zhou Y.G."/>
            <person name="Zhang H.B."/>
            <person name="Wang Y."/>
            <person name="Wu M."/>
        </authorList>
    </citation>
    <scope>NUCLEOTIDE SEQUENCE [LARGE SCALE GENOMIC DNA]</scope>
    <source>
        <strain evidence="1 2">TBZ3</strain>
    </source>
</reference>
<accession>A0A5R8MIB6</accession>
<proteinExistence type="predicted"/>
<comment type="caution">
    <text evidence="1">The sequence shown here is derived from an EMBL/GenBank/DDBJ whole genome shotgun (WGS) entry which is preliminary data.</text>
</comment>
<dbReference type="RefSeq" id="WP_138181067.1">
    <property type="nucleotide sequence ID" value="NZ_VBUI01000010.1"/>
</dbReference>
<organism evidence="1 2">
    <name type="scientific">Halomonas urmiana</name>
    <dbReference type="NCBI Taxonomy" id="490901"/>
    <lineage>
        <taxon>Bacteria</taxon>
        <taxon>Pseudomonadati</taxon>
        <taxon>Pseudomonadota</taxon>
        <taxon>Gammaproteobacteria</taxon>
        <taxon>Oceanospirillales</taxon>
        <taxon>Halomonadaceae</taxon>
        <taxon>Halomonas</taxon>
    </lineage>
</organism>
<protein>
    <submittedName>
        <fullName evidence="1">Uncharacterized protein</fullName>
    </submittedName>
</protein>
<dbReference type="AlphaFoldDB" id="A0A5R8MIB6"/>
<name>A0A5R8MIB6_9GAMM</name>
<gene>
    <name evidence="1" type="ORF">FEI13_08260</name>
</gene>